<evidence type="ECO:0000256" key="1">
    <source>
        <dbReference type="ARBA" id="ARBA00004123"/>
    </source>
</evidence>
<evidence type="ECO:0000256" key="3">
    <source>
        <dbReference type="ARBA" id="ARBA00022853"/>
    </source>
</evidence>
<dbReference type="Pfam" id="PF00439">
    <property type="entry name" value="Bromodomain"/>
    <property type="match status" value="2"/>
</dbReference>
<evidence type="ECO:0000313" key="12">
    <source>
        <dbReference type="EMBL" id="KIW83880.1"/>
    </source>
</evidence>
<dbReference type="GO" id="GO:0006338">
    <property type="term" value="P:chromatin remodeling"/>
    <property type="evidence" value="ECO:0007669"/>
    <property type="project" value="InterPro"/>
</dbReference>
<evidence type="ECO:0000256" key="10">
    <source>
        <dbReference type="SAM" id="MobiDB-lite"/>
    </source>
</evidence>
<evidence type="ECO:0000256" key="6">
    <source>
        <dbReference type="ARBA" id="ARBA00023163"/>
    </source>
</evidence>
<keyword evidence="2" id="KW-0677">Repeat</keyword>
<dbReference type="CDD" id="cd04369">
    <property type="entry name" value="Bromodomain"/>
    <property type="match status" value="2"/>
</dbReference>
<organism evidence="12 13">
    <name type="scientific">Fonsecaea pedrosoi CBS 271.37</name>
    <dbReference type="NCBI Taxonomy" id="1442368"/>
    <lineage>
        <taxon>Eukaryota</taxon>
        <taxon>Fungi</taxon>
        <taxon>Dikarya</taxon>
        <taxon>Ascomycota</taxon>
        <taxon>Pezizomycotina</taxon>
        <taxon>Eurotiomycetes</taxon>
        <taxon>Chaetothyriomycetidae</taxon>
        <taxon>Chaetothyriales</taxon>
        <taxon>Herpotrichiellaceae</taxon>
        <taxon>Fonsecaea</taxon>
    </lineage>
</organism>
<dbReference type="Pfam" id="PF22994">
    <property type="entry name" value="RSC4_Ig_like"/>
    <property type="match status" value="1"/>
</dbReference>
<accession>A0A0D2GZ43</accession>
<dbReference type="GO" id="GO:0003682">
    <property type="term" value="F:chromatin binding"/>
    <property type="evidence" value="ECO:0007669"/>
    <property type="project" value="TreeGrafter"/>
</dbReference>
<feature type="domain" description="Bromo" evidence="11">
    <location>
        <begin position="60"/>
        <end position="130"/>
    </location>
</feature>
<evidence type="ECO:0000256" key="8">
    <source>
        <dbReference type="PROSITE-ProRule" id="PRU00035"/>
    </source>
</evidence>
<dbReference type="HOGENOM" id="CLU_012767_0_0_1"/>
<sequence length="655" mass="73998">MSSKRRSGHAGDPDDFLATPDPKRRKRSDDTHFPEVETRETTADIGLRLVRQLKKSQDKNGRNVAIHFLDLPSRADYPDYYQQIAMPLSLNMIEQRLENYEYENLEALESDLKRMVQNAKDYNNSRSSIFEDAERIRKALSNFMPKHNPAYLRQDYRAYPTPIPQDLLDQVRRQSVSSEGTMAPERVKLVFPNPAVRRRQSQATPSTDTLTDTREDMRQEQLKFLRELSEQDDAILTFLLLCSNFEEKVSKKDYPDYYRLVKKPTSISDVRAMVERDAIQDWDALAKEVRLIWDNAKDYNQEGSDIYLMAEKLEVWSESKMQSLGAQPRRNLKLSLSQPKPKALRLTMGSSTPTPNVVGGTIDSESLRRQKEEMGQALSKAQRATSKVAQTNGSTPVPSSAAPSVRRSASLATTTEQPDAIVNDVKVNGIASTPQAQEAVKASQPPAQTPAQQLPTPVQEVDIDLPNTLPLTNGNGHIESSVQQPSSPTLSTNPPAPNDNYLNQSVIPMERRYRDPGRGWSHALLASVTFMTNPSLPNDPRWKLVRYGSATKTQTSGFIALPAHYRDLRIIPTTTPELANRRRHRIFFMHNSTVYKESNSNHVEGAFEVRLVPGENVLVVEVLADLRDGEKKTYAPSQLQFDFERCTLIVHLNTA</sequence>
<evidence type="ECO:0000256" key="5">
    <source>
        <dbReference type="ARBA" id="ARBA00023117"/>
    </source>
</evidence>
<evidence type="ECO:0000256" key="2">
    <source>
        <dbReference type="ARBA" id="ARBA00022737"/>
    </source>
</evidence>
<feature type="region of interest" description="Disordered" evidence="10">
    <location>
        <begin position="343"/>
        <end position="417"/>
    </location>
</feature>
<comment type="subcellular location">
    <subcellularLocation>
        <location evidence="1">Nucleus</location>
    </subcellularLocation>
</comment>
<dbReference type="PANTHER" id="PTHR16062:SF19">
    <property type="entry name" value="PROTEIN POLYBROMO-1"/>
    <property type="match status" value="1"/>
</dbReference>
<feature type="compositionally biased region" description="Basic and acidic residues" evidence="10">
    <location>
        <begin position="27"/>
        <end position="39"/>
    </location>
</feature>
<dbReference type="InterPro" id="IPR054551">
    <property type="entry name" value="RSC4_Ig-like"/>
</dbReference>
<protein>
    <recommendedName>
        <fullName evidence="11">Bromo domain-containing protein</fullName>
    </recommendedName>
</protein>
<dbReference type="InterPro" id="IPR036427">
    <property type="entry name" value="Bromodomain-like_sf"/>
</dbReference>
<feature type="coiled-coil region" evidence="9">
    <location>
        <begin position="90"/>
        <end position="125"/>
    </location>
</feature>
<dbReference type="PANTHER" id="PTHR16062">
    <property type="entry name" value="SWI/SNF-RELATED"/>
    <property type="match status" value="1"/>
</dbReference>
<keyword evidence="5 8" id="KW-0103">Bromodomain</keyword>
<dbReference type="VEuPathDB" id="FungiDB:Z517_03126"/>
<dbReference type="SMART" id="SM00297">
    <property type="entry name" value="BROMO"/>
    <property type="match status" value="2"/>
</dbReference>
<evidence type="ECO:0000256" key="9">
    <source>
        <dbReference type="SAM" id="Coils"/>
    </source>
</evidence>
<dbReference type="InterPro" id="IPR037382">
    <property type="entry name" value="Rsc/polybromo"/>
</dbReference>
<proteinExistence type="predicted"/>
<feature type="compositionally biased region" description="Low complexity" evidence="10">
    <location>
        <begin position="396"/>
        <end position="410"/>
    </location>
</feature>
<evidence type="ECO:0000256" key="4">
    <source>
        <dbReference type="ARBA" id="ARBA00023015"/>
    </source>
</evidence>
<gene>
    <name evidence="12" type="ORF">Z517_03126</name>
</gene>
<keyword evidence="4" id="KW-0805">Transcription regulation</keyword>
<reference evidence="12 13" key="1">
    <citation type="submission" date="2015-01" db="EMBL/GenBank/DDBJ databases">
        <title>The Genome Sequence of Fonsecaea pedrosoi CBS 271.37.</title>
        <authorList>
            <consortium name="The Broad Institute Genomics Platform"/>
            <person name="Cuomo C."/>
            <person name="de Hoog S."/>
            <person name="Gorbushina A."/>
            <person name="Stielow B."/>
            <person name="Teixiera M."/>
            <person name="Abouelleil A."/>
            <person name="Chapman S.B."/>
            <person name="Priest M."/>
            <person name="Young S.K."/>
            <person name="Wortman J."/>
            <person name="Nusbaum C."/>
            <person name="Birren B."/>
        </authorList>
    </citation>
    <scope>NUCLEOTIDE SEQUENCE [LARGE SCALE GENOMIC DNA]</scope>
    <source>
        <strain evidence="12 13">CBS 271.37</strain>
    </source>
</reference>
<feature type="compositionally biased region" description="Basic and acidic residues" evidence="10">
    <location>
        <begin position="365"/>
        <end position="374"/>
    </location>
</feature>
<dbReference type="STRING" id="1442368.A0A0D2GZ43"/>
<keyword evidence="3" id="KW-0156">Chromatin regulator</keyword>
<feature type="compositionally biased region" description="Polar residues" evidence="10">
    <location>
        <begin position="469"/>
        <end position="493"/>
    </location>
</feature>
<feature type="compositionally biased region" description="Polar residues" evidence="10">
    <location>
        <begin position="382"/>
        <end position="395"/>
    </location>
</feature>
<evidence type="ECO:0000256" key="7">
    <source>
        <dbReference type="ARBA" id="ARBA00023242"/>
    </source>
</evidence>
<dbReference type="Proteomes" id="UP000053029">
    <property type="component" value="Unassembled WGS sequence"/>
</dbReference>
<evidence type="ECO:0000313" key="13">
    <source>
        <dbReference type="Proteomes" id="UP000053029"/>
    </source>
</evidence>
<dbReference type="PROSITE" id="PS50014">
    <property type="entry name" value="BROMODOMAIN_2"/>
    <property type="match status" value="2"/>
</dbReference>
<feature type="region of interest" description="Disordered" evidence="10">
    <location>
        <begin position="466"/>
        <end position="501"/>
    </location>
</feature>
<dbReference type="GO" id="GO:0006368">
    <property type="term" value="P:transcription elongation by RNA polymerase II"/>
    <property type="evidence" value="ECO:0007669"/>
    <property type="project" value="TreeGrafter"/>
</dbReference>
<keyword evidence="7" id="KW-0539">Nucleus</keyword>
<dbReference type="PRINTS" id="PR00503">
    <property type="entry name" value="BROMODOMAIN"/>
</dbReference>
<keyword evidence="9" id="KW-0175">Coiled coil</keyword>
<dbReference type="RefSeq" id="XP_013287688.1">
    <property type="nucleotide sequence ID" value="XM_013432234.1"/>
</dbReference>
<dbReference type="InterPro" id="IPR018359">
    <property type="entry name" value="Bromodomain_CS"/>
</dbReference>
<dbReference type="PROSITE" id="PS00633">
    <property type="entry name" value="BROMODOMAIN_1"/>
    <property type="match status" value="1"/>
</dbReference>
<dbReference type="OrthoDB" id="6017at2759"/>
<dbReference type="GO" id="GO:0016586">
    <property type="term" value="C:RSC-type complex"/>
    <property type="evidence" value="ECO:0007669"/>
    <property type="project" value="InterPro"/>
</dbReference>
<name>A0A0D2GZ43_9EURO</name>
<evidence type="ECO:0000259" key="11">
    <source>
        <dbReference type="PROSITE" id="PS50014"/>
    </source>
</evidence>
<dbReference type="InterPro" id="IPR001487">
    <property type="entry name" value="Bromodomain"/>
</dbReference>
<dbReference type="EMBL" id="KN846970">
    <property type="protein sequence ID" value="KIW83880.1"/>
    <property type="molecule type" value="Genomic_DNA"/>
</dbReference>
<dbReference type="Gene3D" id="1.20.920.10">
    <property type="entry name" value="Bromodomain-like"/>
    <property type="match status" value="2"/>
</dbReference>
<feature type="domain" description="Bromo" evidence="11">
    <location>
        <begin position="245"/>
        <end position="307"/>
    </location>
</feature>
<keyword evidence="6" id="KW-0804">Transcription</keyword>
<keyword evidence="13" id="KW-1185">Reference proteome</keyword>
<dbReference type="GeneID" id="25302616"/>
<dbReference type="AlphaFoldDB" id="A0A0D2GZ43"/>
<dbReference type="SUPFAM" id="SSF47370">
    <property type="entry name" value="Bromodomain"/>
    <property type="match status" value="2"/>
</dbReference>
<feature type="region of interest" description="Disordered" evidence="10">
    <location>
        <begin position="1"/>
        <end position="39"/>
    </location>
</feature>